<feature type="domain" description="Lipoyl-binding" evidence="11">
    <location>
        <begin position="4"/>
        <end position="77"/>
    </location>
</feature>
<organism evidence="13 14">
    <name type="scientific">Malaciobacter molluscorum LMG 25693</name>
    <dbReference type="NCBI Taxonomy" id="870501"/>
    <lineage>
        <taxon>Bacteria</taxon>
        <taxon>Pseudomonadati</taxon>
        <taxon>Campylobacterota</taxon>
        <taxon>Epsilonproteobacteria</taxon>
        <taxon>Campylobacterales</taxon>
        <taxon>Arcobacteraceae</taxon>
        <taxon>Malaciobacter</taxon>
    </lineage>
</organism>
<dbReference type="Pfam" id="PF00198">
    <property type="entry name" value="2-oxoacid_dh"/>
    <property type="match status" value="1"/>
</dbReference>
<evidence type="ECO:0000256" key="7">
    <source>
        <dbReference type="ARBA" id="ARBA00025211"/>
    </source>
</evidence>
<reference evidence="13 14" key="1">
    <citation type="submission" date="2017-09" db="EMBL/GenBank/DDBJ databases">
        <title>Arcobacter canalis sp. nov., a new species isolated from a water canal contaminated with urban sewage.</title>
        <authorList>
            <person name="Perez-Cataluna A."/>
            <person name="Salas-Masso N."/>
            <person name="Figueras M.J."/>
        </authorList>
    </citation>
    <scope>NUCLEOTIDE SEQUENCE [LARGE SCALE GENOMIC DNA]</scope>
    <source>
        <strain evidence="13 14">F98-3</strain>
    </source>
</reference>
<dbReference type="AlphaFoldDB" id="A0A2G1DL14"/>
<dbReference type="InterPro" id="IPR001078">
    <property type="entry name" value="2-oxoacid_DH_actylTfrase"/>
</dbReference>
<dbReference type="SUPFAM" id="SSF52777">
    <property type="entry name" value="CoA-dependent acyltransferases"/>
    <property type="match status" value="1"/>
</dbReference>
<gene>
    <name evidence="13" type="primary">aceF</name>
    <name evidence="13" type="ORF">CPU12_02650</name>
</gene>
<feature type="domain" description="Lipoyl-binding" evidence="11">
    <location>
        <begin position="143"/>
        <end position="217"/>
    </location>
</feature>
<dbReference type="InterPro" id="IPR023213">
    <property type="entry name" value="CAT-like_dom_sf"/>
</dbReference>
<feature type="compositionally biased region" description="Basic and acidic residues" evidence="10">
    <location>
        <begin position="113"/>
        <end position="128"/>
    </location>
</feature>
<comment type="subunit">
    <text evidence="2 9">Forms a 24-polypeptide structural core with octahedral symmetry.</text>
</comment>
<evidence type="ECO:0000256" key="2">
    <source>
        <dbReference type="ARBA" id="ARBA00011484"/>
    </source>
</evidence>
<keyword evidence="6 9" id="KW-0012">Acyltransferase</keyword>
<comment type="cofactor">
    <cofactor evidence="9">
        <name>(R)-lipoate</name>
        <dbReference type="ChEBI" id="CHEBI:83088"/>
    </cofactor>
    <text evidence="9">Binds 2 lipoyl cofactors covalently.</text>
</comment>
<evidence type="ECO:0000313" key="14">
    <source>
        <dbReference type="Proteomes" id="UP000221222"/>
    </source>
</evidence>
<name>A0A2G1DL14_9BACT</name>
<dbReference type="PANTHER" id="PTHR43178:SF2">
    <property type="entry name" value="DIHYDROLIPOYLLYSINE-RESIDUE ACETYLTRANSFERASE COMPONENT OF PYRUVATE DEHYDROGENASE COMPLEX"/>
    <property type="match status" value="1"/>
</dbReference>
<dbReference type="NCBIfam" id="TIGR01348">
    <property type="entry name" value="PDHac_trf_long"/>
    <property type="match status" value="1"/>
</dbReference>
<accession>A0A2G1DL14</accession>
<protein>
    <recommendedName>
        <fullName evidence="9">Acetyltransferase component of pyruvate dehydrogenase complex</fullName>
        <ecNumber evidence="9">2.3.1.12</ecNumber>
    </recommendedName>
</protein>
<dbReference type="FunFam" id="3.30.559.10:FF:000004">
    <property type="entry name" value="Acetyltransferase component of pyruvate dehydrogenase complex"/>
    <property type="match status" value="1"/>
</dbReference>
<dbReference type="InterPro" id="IPR006256">
    <property type="entry name" value="AcTrfase_Pyrv_DH_cplx"/>
</dbReference>
<dbReference type="Gene3D" id="2.40.50.100">
    <property type="match status" value="2"/>
</dbReference>
<dbReference type="SUPFAM" id="SSF47005">
    <property type="entry name" value="Peripheral subunit-binding domain of 2-oxo acid dehydrogenase complex"/>
    <property type="match status" value="1"/>
</dbReference>
<proteinExistence type="inferred from homology"/>
<feature type="domain" description="Peripheral subunit-binding (PSBD)" evidence="12">
    <location>
        <begin position="276"/>
        <end position="313"/>
    </location>
</feature>
<feature type="compositionally biased region" description="Basic and acidic residues" evidence="10">
    <location>
        <begin position="238"/>
        <end position="261"/>
    </location>
</feature>
<comment type="function">
    <text evidence="7">The pyruvate dehydrogenase complex catalyzes the overall conversion of pyruvate to acetyl-CoA and CO(2). It contains multiple copies of three enzymatic components: pyruvate dehydrogenase (E1), dihydrolipoamide acetyltransferase (E2) and lipoamide dehydrogenase (E3).</text>
</comment>
<keyword evidence="4" id="KW-0677">Repeat</keyword>
<feature type="region of interest" description="Disordered" evidence="10">
    <location>
        <begin position="77"/>
        <end position="144"/>
    </location>
</feature>
<evidence type="ECO:0000256" key="5">
    <source>
        <dbReference type="ARBA" id="ARBA00022823"/>
    </source>
</evidence>
<dbReference type="SUPFAM" id="SSF51230">
    <property type="entry name" value="Single hybrid motif"/>
    <property type="match status" value="2"/>
</dbReference>
<dbReference type="GO" id="GO:0005737">
    <property type="term" value="C:cytoplasm"/>
    <property type="evidence" value="ECO:0007669"/>
    <property type="project" value="TreeGrafter"/>
</dbReference>
<dbReference type="Proteomes" id="UP000221222">
    <property type="component" value="Unassembled WGS sequence"/>
</dbReference>
<dbReference type="EMBL" id="NXFY01000002">
    <property type="protein sequence ID" value="PHO19161.1"/>
    <property type="molecule type" value="Genomic_DNA"/>
</dbReference>
<sequence length="581" mass="63511">MMSIEEIKLPDVGGESVEVIEICVKAGDEVGEEDAIIVVETEKASMDIPVDFAGTIESINVKTGDKISEGDVVCTIKKASSDESESEPEKEESTEEEKESTEEEKESTEEEKESTKEEKESTKEELTQKNDSSSDDNETSTVIEDVIVPDLGQDDAVDVIEIAVNEGDEVEEEDGLITLETEKATMDVPAPFKGKITELLVKAGDKVKTGTLIAKMEKTVKGKKKSETVAKQTSDSTAKVENENKENSKNKEDSKSKEESSSKTQSEPVKTSGKVYASPSVRRIAREFGIDLSLVTGSARKGRILREDVRQYIKDKIKNINNAEASTTSGGSLGFNLPELKPVDFSKFGEIETVEMSRIQKISGPSLHRNWVGIPHVTQFDEADITELEEFRKTQNALNAKKDNGVKISPLVFALKAVAKALELHPNFNSSLSPDEQSIIFKKYINIAVAVDTPNGLVVPVIKDVDKKGIEELSNELKEISKKARDGKLKAQDMQGACFTISSLGGIGGTAFTPIINAPEVAILGLSKSEFKPKYNGKDFEPRLMLPLSLSYDHRVIDGADGARFTTTLSKLLSDIRLLLL</sequence>
<dbReference type="PROSITE" id="PS00189">
    <property type="entry name" value="LIPOYL"/>
    <property type="match status" value="2"/>
</dbReference>
<dbReference type="InterPro" id="IPR003016">
    <property type="entry name" value="2-oxoA_DH_lipoyl-BS"/>
</dbReference>
<keyword evidence="14" id="KW-1185">Reference proteome</keyword>
<dbReference type="PROSITE" id="PS51826">
    <property type="entry name" value="PSBD"/>
    <property type="match status" value="1"/>
</dbReference>
<keyword evidence="5 9" id="KW-0450">Lipoyl</keyword>
<comment type="catalytic activity">
    <reaction evidence="8 9">
        <text>N(6)-[(R)-dihydrolipoyl]-L-lysyl-[protein] + acetyl-CoA = N(6)-[(R)-S(8)-acetyldihydrolipoyl]-L-lysyl-[protein] + CoA</text>
        <dbReference type="Rhea" id="RHEA:17017"/>
        <dbReference type="Rhea" id="RHEA-COMP:10475"/>
        <dbReference type="Rhea" id="RHEA-COMP:10478"/>
        <dbReference type="ChEBI" id="CHEBI:57287"/>
        <dbReference type="ChEBI" id="CHEBI:57288"/>
        <dbReference type="ChEBI" id="CHEBI:83100"/>
        <dbReference type="ChEBI" id="CHEBI:83111"/>
        <dbReference type="EC" id="2.3.1.12"/>
    </reaction>
</comment>
<dbReference type="InterPro" id="IPR036625">
    <property type="entry name" value="E3-bd_dom_sf"/>
</dbReference>
<keyword evidence="3 9" id="KW-0808">Transferase</keyword>
<evidence type="ECO:0000256" key="10">
    <source>
        <dbReference type="SAM" id="MobiDB-lite"/>
    </source>
</evidence>
<evidence type="ECO:0000256" key="4">
    <source>
        <dbReference type="ARBA" id="ARBA00022737"/>
    </source>
</evidence>
<dbReference type="PROSITE" id="PS50968">
    <property type="entry name" value="BIOTINYL_LIPOYL"/>
    <property type="match status" value="2"/>
</dbReference>
<evidence type="ECO:0000256" key="3">
    <source>
        <dbReference type="ARBA" id="ARBA00022679"/>
    </source>
</evidence>
<dbReference type="GO" id="GO:0031405">
    <property type="term" value="F:lipoic acid binding"/>
    <property type="evidence" value="ECO:0007669"/>
    <property type="project" value="TreeGrafter"/>
</dbReference>
<dbReference type="InterPro" id="IPR011053">
    <property type="entry name" value="Single_hybrid_motif"/>
</dbReference>
<dbReference type="GO" id="GO:0004742">
    <property type="term" value="F:dihydrolipoyllysine-residue acetyltransferase activity"/>
    <property type="evidence" value="ECO:0007669"/>
    <property type="project" value="UniProtKB-UniRule"/>
</dbReference>
<dbReference type="InterPro" id="IPR000089">
    <property type="entry name" value="Biotin_lipoyl"/>
</dbReference>
<comment type="similarity">
    <text evidence="1 9">Belongs to the 2-oxoacid dehydrogenase family.</text>
</comment>
<dbReference type="InterPro" id="IPR050743">
    <property type="entry name" value="2-oxoacid_DH_E2_comp"/>
</dbReference>
<evidence type="ECO:0000256" key="6">
    <source>
        <dbReference type="ARBA" id="ARBA00023315"/>
    </source>
</evidence>
<evidence type="ECO:0000313" key="13">
    <source>
        <dbReference type="EMBL" id="PHO19161.1"/>
    </source>
</evidence>
<evidence type="ECO:0000256" key="1">
    <source>
        <dbReference type="ARBA" id="ARBA00007317"/>
    </source>
</evidence>
<dbReference type="Pfam" id="PF00364">
    <property type="entry name" value="Biotin_lipoyl"/>
    <property type="match status" value="2"/>
</dbReference>
<feature type="compositionally biased region" description="Acidic residues" evidence="10">
    <location>
        <begin position="82"/>
        <end position="112"/>
    </location>
</feature>
<dbReference type="PANTHER" id="PTHR43178">
    <property type="entry name" value="DIHYDROLIPOAMIDE ACETYLTRANSFERASE COMPONENT OF PYRUVATE DEHYDROGENASE COMPLEX"/>
    <property type="match status" value="1"/>
</dbReference>
<dbReference type="Gene3D" id="4.10.320.10">
    <property type="entry name" value="E3-binding domain"/>
    <property type="match status" value="1"/>
</dbReference>
<dbReference type="CDD" id="cd06849">
    <property type="entry name" value="lipoyl_domain"/>
    <property type="match status" value="2"/>
</dbReference>
<feature type="region of interest" description="Disordered" evidence="10">
    <location>
        <begin position="218"/>
        <end position="276"/>
    </location>
</feature>
<evidence type="ECO:0000256" key="8">
    <source>
        <dbReference type="ARBA" id="ARBA00048370"/>
    </source>
</evidence>
<dbReference type="EC" id="2.3.1.12" evidence="9"/>
<feature type="compositionally biased region" description="Basic and acidic residues" evidence="10">
    <location>
        <begin position="218"/>
        <end position="228"/>
    </location>
</feature>
<evidence type="ECO:0000259" key="12">
    <source>
        <dbReference type="PROSITE" id="PS51826"/>
    </source>
</evidence>
<dbReference type="GO" id="GO:0006086">
    <property type="term" value="P:pyruvate decarboxylation to acetyl-CoA"/>
    <property type="evidence" value="ECO:0007669"/>
    <property type="project" value="TreeGrafter"/>
</dbReference>
<evidence type="ECO:0000256" key="9">
    <source>
        <dbReference type="RuleBase" id="RU361137"/>
    </source>
</evidence>
<dbReference type="InterPro" id="IPR004167">
    <property type="entry name" value="PSBD"/>
</dbReference>
<dbReference type="Pfam" id="PF02817">
    <property type="entry name" value="E3_binding"/>
    <property type="match status" value="1"/>
</dbReference>
<comment type="caution">
    <text evidence="13">The sequence shown here is derived from an EMBL/GenBank/DDBJ whole genome shotgun (WGS) entry which is preliminary data.</text>
</comment>
<dbReference type="GO" id="GO:0045254">
    <property type="term" value="C:pyruvate dehydrogenase complex"/>
    <property type="evidence" value="ECO:0007669"/>
    <property type="project" value="UniProtKB-UniRule"/>
</dbReference>
<dbReference type="Gene3D" id="3.30.559.10">
    <property type="entry name" value="Chloramphenicol acetyltransferase-like domain"/>
    <property type="match status" value="1"/>
</dbReference>
<evidence type="ECO:0000259" key="11">
    <source>
        <dbReference type="PROSITE" id="PS50968"/>
    </source>
</evidence>